<keyword evidence="4" id="KW-0804">Transcription</keyword>
<dbReference type="InterPro" id="IPR011051">
    <property type="entry name" value="RmlC_Cupin_sf"/>
</dbReference>
<reference evidence="6 7" key="1">
    <citation type="submission" date="2016-12" db="EMBL/GenBank/DDBJ databases">
        <title>Diversity of luminous bacteria.</title>
        <authorList>
            <person name="Yoshizawa S."/>
            <person name="Kogure K."/>
        </authorList>
    </citation>
    <scope>NUCLEOTIDE SEQUENCE [LARGE SCALE GENOMIC DNA]</scope>
    <source>
        <strain evidence="6 7">LC1-200</strain>
    </source>
</reference>
<dbReference type="RefSeq" id="WP_105060126.1">
    <property type="nucleotide sequence ID" value="NZ_MSCJ01000001.1"/>
</dbReference>
<evidence type="ECO:0000256" key="4">
    <source>
        <dbReference type="ARBA" id="ARBA00023163"/>
    </source>
</evidence>
<evidence type="ECO:0000256" key="1">
    <source>
        <dbReference type="ARBA" id="ARBA00022491"/>
    </source>
</evidence>
<evidence type="ECO:0000313" key="7">
    <source>
        <dbReference type="Proteomes" id="UP000238730"/>
    </source>
</evidence>
<organism evidence="6 7">
    <name type="scientific">Photobacterium angustum</name>
    <dbReference type="NCBI Taxonomy" id="661"/>
    <lineage>
        <taxon>Bacteria</taxon>
        <taxon>Pseudomonadati</taxon>
        <taxon>Pseudomonadota</taxon>
        <taxon>Gammaproteobacteria</taxon>
        <taxon>Vibrionales</taxon>
        <taxon>Vibrionaceae</taxon>
        <taxon>Photobacterium</taxon>
    </lineage>
</organism>
<dbReference type="SMART" id="SM00342">
    <property type="entry name" value="HTH_ARAC"/>
    <property type="match status" value="1"/>
</dbReference>
<sequence length="262" mass="29449">MKYSIHFPEFDSDLYPQKVVALRLSGLEKDEEIPVHQHRKGQLVLPLSGFVRCKIADAIWMVPANCAVWIPSQIPHSNSVSPDADTCMLFVDPDVVGMPSKACTLSISPLLRELIVRLTESDLSYTPKCKTARLADVLIDELTSMPSEHFDFPIPTESRLHSIALELINNPSDRSTVGEWASKYAMSERTLARLVKQELGLTFGNWRGQLHIVIALQKLSSGEPVQRVSEDLGYESVSAFITFFKKTLGRPPKQYIKKRIND</sequence>
<gene>
    <name evidence="6" type="ORF">BTO08_04920</name>
</gene>
<dbReference type="Pfam" id="PF12833">
    <property type="entry name" value="HTH_18"/>
    <property type="match status" value="1"/>
</dbReference>
<keyword evidence="3" id="KW-0238">DNA-binding</keyword>
<dbReference type="InterPro" id="IPR009057">
    <property type="entry name" value="Homeodomain-like_sf"/>
</dbReference>
<dbReference type="GO" id="GO:0003700">
    <property type="term" value="F:DNA-binding transcription factor activity"/>
    <property type="evidence" value="ECO:0007669"/>
    <property type="project" value="InterPro"/>
</dbReference>
<dbReference type="PANTHER" id="PTHR11019">
    <property type="entry name" value="HTH-TYPE TRANSCRIPTIONAL REGULATOR NIMR"/>
    <property type="match status" value="1"/>
</dbReference>
<evidence type="ECO:0000256" key="3">
    <source>
        <dbReference type="ARBA" id="ARBA00023125"/>
    </source>
</evidence>
<dbReference type="SUPFAM" id="SSF51182">
    <property type="entry name" value="RmlC-like cupins"/>
    <property type="match status" value="1"/>
</dbReference>
<dbReference type="GO" id="GO:0043565">
    <property type="term" value="F:sequence-specific DNA binding"/>
    <property type="evidence" value="ECO:0007669"/>
    <property type="project" value="InterPro"/>
</dbReference>
<keyword evidence="1" id="KW-0678">Repressor</keyword>
<feature type="domain" description="HTH araC/xylS-type" evidence="5">
    <location>
        <begin position="161"/>
        <end position="258"/>
    </location>
</feature>
<dbReference type="SUPFAM" id="SSF46689">
    <property type="entry name" value="Homeodomain-like"/>
    <property type="match status" value="1"/>
</dbReference>
<dbReference type="OrthoDB" id="5949386at2"/>
<dbReference type="InterPro" id="IPR018060">
    <property type="entry name" value="HTH_AraC"/>
</dbReference>
<accession>A0A2S7VXH4</accession>
<dbReference type="Gene3D" id="1.10.10.60">
    <property type="entry name" value="Homeodomain-like"/>
    <property type="match status" value="1"/>
</dbReference>
<keyword evidence="2" id="KW-0805">Transcription regulation</keyword>
<dbReference type="PROSITE" id="PS01124">
    <property type="entry name" value="HTH_ARAC_FAMILY_2"/>
    <property type="match status" value="1"/>
</dbReference>
<evidence type="ECO:0000259" key="5">
    <source>
        <dbReference type="PROSITE" id="PS01124"/>
    </source>
</evidence>
<dbReference type="InterPro" id="IPR014710">
    <property type="entry name" value="RmlC-like_jellyroll"/>
</dbReference>
<name>A0A2S7VXH4_PHOAN</name>
<dbReference type="CDD" id="cd06124">
    <property type="entry name" value="cupin_NimR-like_N"/>
    <property type="match status" value="1"/>
</dbReference>
<dbReference type="AlphaFoldDB" id="A0A2S7VXH4"/>
<dbReference type="Gene3D" id="2.60.120.10">
    <property type="entry name" value="Jelly Rolls"/>
    <property type="match status" value="1"/>
</dbReference>
<comment type="caution">
    <text evidence="6">The sequence shown here is derived from an EMBL/GenBank/DDBJ whole genome shotgun (WGS) entry which is preliminary data.</text>
</comment>
<dbReference type="FunFam" id="1.10.10.60:FF:000132">
    <property type="entry name" value="AraC family transcriptional regulator"/>
    <property type="match status" value="1"/>
</dbReference>
<dbReference type="PANTHER" id="PTHR11019:SF199">
    <property type="entry name" value="HTH-TYPE TRANSCRIPTIONAL REGULATOR NIMR"/>
    <property type="match status" value="1"/>
</dbReference>
<protein>
    <submittedName>
        <fullName evidence="6">AraC family transcriptional regulator</fullName>
    </submittedName>
</protein>
<dbReference type="EMBL" id="MSCJ01000001">
    <property type="protein sequence ID" value="PQJ66809.1"/>
    <property type="molecule type" value="Genomic_DNA"/>
</dbReference>
<dbReference type="Proteomes" id="UP000238730">
    <property type="component" value="Unassembled WGS sequence"/>
</dbReference>
<proteinExistence type="predicted"/>
<evidence type="ECO:0000256" key="2">
    <source>
        <dbReference type="ARBA" id="ARBA00023015"/>
    </source>
</evidence>
<evidence type="ECO:0000313" key="6">
    <source>
        <dbReference type="EMBL" id="PQJ66809.1"/>
    </source>
</evidence>